<accession>R7ZB51</accession>
<proteinExistence type="predicted"/>
<dbReference type="EMBL" id="AQPX01000024">
    <property type="protein sequence ID" value="EON71328.1"/>
    <property type="molecule type" value="Genomic_DNA"/>
</dbReference>
<gene>
    <name evidence="1" type="ORF">H131_18111</name>
</gene>
<organism evidence="1 2">
    <name type="scientific">Lysinibacillus sphaericus OT4b.31</name>
    <dbReference type="NCBI Taxonomy" id="1285586"/>
    <lineage>
        <taxon>Bacteria</taxon>
        <taxon>Bacillati</taxon>
        <taxon>Bacillota</taxon>
        <taxon>Bacilli</taxon>
        <taxon>Bacillales</taxon>
        <taxon>Bacillaceae</taxon>
        <taxon>Lysinibacillus</taxon>
    </lineage>
</organism>
<dbReference type="PATRIC" id="fig|1285586.5.peg.3784"/>
<evidence type="ECO:0000313" key="1">
    <source>
        <dbReference type="EMBL" id="EON71328.1"/>
    </source>
</evidence>
<dbReference type="Gene3D" id="2.170.15.10">
    <property type="entry name" value="Proaerolysin, chain A, domain 3"/>
    <property type="match status" value="1"/>
</dbReference>
<comment type="caution">
    <text evidence="1">The sequence shown here is derived from an EMBL/GenBank/DDBJ whole genome shotgun (WGS) entry which is preliminary data.</text>
</comment>
<dbReference type="InterPro" id="IPR004991">
    <property type="entry name" value="Aerolysin-like"/>
</dbReference>
<protein>
    <submittedName>
        <fullName evidence="1">Uncharacterized protein</fullName>
    </submittedName>
</protein>
<dbReference type="Pfam" id="PF03318">
    <property type="entry name" value="ETX_MTX2"/>
    <property type="match status" value="1"/>
</dbReference>
<dbReference type="Proteomes" id="UP000013911">
    <property type="component" value="Unassembled WGS sequence"/>
</dbReference>
<reference evidence="1 2" key="1">
    <citation type="submission" date="2013-04" db="EMBL/GenBank/DDBJ databases">
        <title>Draft genome of the heavy metal tolerant bacterium Lysinibacillus sphaericus strain OT4b.31.</title>
        <authorList>
            <person name="Pena-Montenegro T.D."/>
            <person name="Dussan J."/>
        </authorList>
    </citation>
    <scope>NUCLEOTIDE SEQUENCE [LARGE SCALE GENOMIC DNA]</scope>
    <source>
        <strain evidence="1 2">OT4b.31</strain>
    </source>
</reference>
<evidence type="ECO:0000313" key="2">
    <source>
        <dbReference type="Proteomes" id="UP000013911"/>
    </source>
</evidence>
<name>R7ZB51_LYSSH</name>
<dbReference type="SUPFAM" id="SSF56973">
    <property type="entry name" value="Aerolisin/ETX pore-forming domain"/>
    <property type="match status" value="1"/>
</dbReference>
<dbReference type="AlphaFoldDB" id="R7ZB51"/>
<sequence>MSTEYDFSNTSSHENSELYTYIVSPQNIQVPAHSSVEVIVKLNTVKNVL</sequence>
<dbReference type="HOGENOM" id="CLU_3137400_0_0_9"/>